<evidence type="ECO:0000256" key="2">
    <source>
        <dbReference type="ARBA" id="ARBA00022741"/>
    </source>
</evidence>
<evidence type="ECO:0000259" key="5">
    <source>
        <dbReference type="PROSITE" id="PS50893"/>
    </source>
</evidence>
<dbReference type="PANTHER" id="PTHR43038">
    <property type="entry name" value="ATP-BINDING CASSETTE, SUB-FAMILY H, MEMBER 1"/>
    <property type="match status" value="1"/>
</dbReference>
<accession>A0ABX8J9K5</accession>
<evidence type="ECO:0000313" key="7">
    <source>
        <dbReference type="Proteomes" id="UP000683557"/>
    </source>
</evidence>
<dbReference type="InterPro" id="IPR017871">
    <property type="entry name" value="ABC_transporter-like_CS"/>
</dbReference>
<dbReference type="PANTHER" id="PTHR43038:SF3">
    <property type="entry name" value="ABC TRANSPORTER G FAMILY MEMBER 20 ISOFORM X1"/>
    <property type="match status" value="1"/>
</dbReference>
<reference evidence="6 7" key="1">
    <citation type="submission" date="2021-06" db="EMBL/GenBank/DDBJ databases">
        <title>Gemonas diversity in paddy soil.</title>
        <authorList>
            <person name="Liu G."/>
        </authorList>
    </citation>
    <scope>NUCLEOTIDE SEQUENCE [LARGE SCALE GENOMIC DNA]</scope>
    <source>
        <strain evidence="6 7">RG10</strain>
    </source>
</reference>
<evidence type="ECO:0000313" key="6">
    <source>
        <dbReference type="EMBL" id="QWV93806.1"/>
    </source>
</evidence>
<name>A0ABX8J9K5_9BACT</name>
<dbReference type="Pfam" id="PF00005">
    <property type="entry name" value="ABC_tran"/>
    <property type="match status" value="1"/>
</dbReference>
<dbReference type="PROSITE" id="PS00211">
    <property type="entry name" value="ABC_TRANSPORTER_1"/>
    <property type="match status" value="1"/>
</dbReference>
<dbReference type="GO" id="GO:0005524">
    <property type="term" value="F:ATP binding"/>
    <property type="evidence" value="ECO:0007669"/>
    <property type="project" value="UniProtKB-KW"/>
</dbReference>
<dbReference type="PROSITE" id="PS50893">
    <property type="entry name" value="ABC_TRANSPORTER_2"/>
    <property type="match status" value="1"/>
</dbReference>
<keyword evidence="3 6" id="KW-0067">ATP-binding</keyword>
<keyword evidence="2" id="KW-0547">Nucleotide-binding</keyword>
<dbReference type="InterPro" id="IPR003593">
    <property type="entry name" value="AAA+_ATPase"/>
</dbReference>
<evidence type="ECO:0000256" key="3">
    <source>
        <dbReference type="ARBA" id="ARBA00022840"/>
    </source>
</evidence>
<dbReference type="InterPro" id="IPR003439">
    <property type="entry name" value="ABC_transporter-like_ATP-bd"/>
</dbReference>
<gene>
    <name evidence="6" type="ORF">KP004_01025</name>
</gene>
<proteinExistence type="predicted"/>
<protein>
    <submittedName>
        <fullName evidence="6">ABC transporter ATP-binding protein</fullName>
    </submittedName>
</protein>
<evidence type="ECO:0000256" key="4">
    <source>
        <dbReference type="SAM" id="MobiDB-lite"/>
    </source>
</evidence>
<sequence length="339" mass="37221">MNGTAPAVVVQDLVKRFGDFVAVDHISLQASPGEIFGFLGPNGAGKSTTIRMLCGLLRPTSGKAVVAGLDVAREPERVRQNIGYMSQKFSLYNDLKVIENLRFFAGMYSVPAAEQKERIDWAIDMAGLSGREQLLTGTLAAGWKQRLALGCAVLHRPPIVFLDEPTSGVDPISRRLFWELIHRMADDGVTVFVTTHYMDEAEYCNRLVLIDRGRIVASGSPLELKEKSMAGNLLLLECDQVGKALEELQRAPGVSDAAIFGNALHLVVPSAERAIPEVKGFLAERGITATRIEQIRPSLEDVFVSLTSLNKTEENRDKRDNRDKGDQTETAVTDKEKGQ</sequence>
<feature type="region of interest" description="Disordered" evidence="4">
    <location>
        <begin position="311"/>
        <end position="339"/>
    </location>
</feature>
<dbReference type="InterPro" id="IPR025302">
    <property type="entry name" value="DrrA1/2-like_C"/>
</dbReference>
<keyword evidence="1" id="KW-0813">Transport</keyword>
<feature type="domain" description="ABC transporter" evidence="5">
    <location>
        <begin position="8"/>
        <end position="237"/>
    </location>
</feature>
<evidence type="ECO:0000256" key="1">
    <source>
        <dbReference type="ARBA" id="ARBA00022448"/>
    </source>
</evidence>
<organism evidence="6 7">
    <name type="scientific">Geomonas oryzisoli</name>
    <dbReference type="NCBI Taxonomy" id="2847992"/>
    <lineage>
        <taxon>Bacteria</taxon>
        <taxon>Pseudomonadati</taxon>
        <taxon>Thermodesulfobacteriota</taxon>
        <taxon>Desulfuromonadia</taxon>
        <taxon>Geobacterales</taxon>
        <taxon>Geobacteraceae</taxon>
        <taxon>Geomonas</taxon>
    </lineage>
</organism>
<dbReference type="RefSeq" id="WP_216800547.1">
    <property type="nucleotide sequence ID" value="NZ_CP076723.1"/>
</dbReference>
<dbReference type="Pfam" id="PF13732">
    <property type="entry name" value="DrrA1-3_C"/>
    <property type="match status" value="1"/>
</dbReference>
<keyword evidence="7" id="KW-1185">Reference proteome</keyword>
<dbReference type="Proteomes" id="UP000683557">
    <property type="component" value="Chromosome"/>
</dbReference>
<dbReference type="SMART" id="SM00382">
    <property type="entry name" value="AAA"/>
    <property type="match status" value="1"/>
</dbReference>
<dbReference type="EMBL" id="CP076723">
    <property type="protein sequence ID" value="QWV93806.1"/>
    <property type="molecule type" value="Genomic_DNA"/>
</dbReference>